<feature type="region of interest" description="Disordered" evidence="2">
    <location>
        <begin position="129"/>
        <end position="151"/>
    </location>
</feature>
<dbReference type="NCBIfam" id="TIGR01446">
    <property type="entry name" value="DnaD_dom"/>
    <property type="match status" value="1"/>
</dbReference>
<name>A0ABU5KKM8_9BACL</name>
<dbReference type="Pfam" id="PF07261">
    <property type="entry name" value="DnaB_2"/>
    <property type="match status" value="1"/>
</dbReference>
<evidence type="ECO:0000256" key="1">
    <source>
        <dbReference type="ARBA" id="ARBA00093462"/>
    </source>
</evidence>
<evidence type="ECO:0000313" key="5">
    <source>
        <dbReference type="Proteomes" id="UP001292084"/>
    </source>
</evidence>
<feature type="compositionally biased region" description="Basic and acidic residues" evidence="2">
    <location>
        <begin position="257"/>
        <end position="269"/>
    </location>
</feature>
<dbReference type="EMBL" id="JAXQNN010000002">
    <property type="protein sequence ID" value="MDZ5711628.1"/>
    <property type="molecule type" value="Genomic_DNA"/>
</dbReference>
<feature type="region of interest" description="Disordered" evidence="2">
    <location>
        <begin position="235"/>
        <end position="276"/>
    </location>
</feature>
<gene>
    <name evidence="4" type="ORF">UFB30_05290</name>
</gene>
<dbReference type="SUPFAM" id="SSF158499">
    <property type="entry name" value="DnaD domain-like"/>
    <property type="match status" value="1"/>
</dbReference>
<feature type="domain" description="DnaB/C C-terminal" evidence="3">
    <location>
        <begin position="156"/>
        <end position="230"/>
    </location>
</feature>
<proteinExistence type="inferred from homology"/>
<dbReference type="Proteomes" id="UP001292084">
    <property type="component" value="Unassembled WGS sequence"/>
</dbReference>
<organism evidence="4 5">
    <name type="scientific">Jeotgalibacillus haloalkalitolerans</name>
    <dbReference type="NCBI Taxonomy" id="3104292"/>
    <lineage>
        <taxon>Bacteria</taxon>
        <taxon>Bacillati</taxon>
        <taxon>Bacillota</taxon>
        <taxon>Bacilli</taxon>
        <taxon>Bacillales</taxon>
        <taxon>Caryophanaceae</taxon>
        <taxon>Jeotgalibacillus</taxon>
    </lineage>
</organism>
<evidence type="ECO:0000259" key="3">
    <source>
        <dbReference type="Pfam" id="PF07261"/>
    </source>
</evidence>
<dbReference type="InterPro" id="IPR034829">
    <property type="entry name" value="DnaD-like_sf"/>
</dbReference>
<keyword evidence="5" id="KW-1185">Reference proteome</keyword>
<protein>
    <submittedName>
        <fullName evidence="4">DnaD domain protein</fullName>
    </submittedName>
</protein>
<dbReference type="InterPro" id="IPR006343">
    <property type="entry name" value="DnaB/C_C"/>
</dbReference>
<accession>A0ABU5KKM8</accession>
<dbReference type="PANTHER" id="PTHR37293:SF6">
    <property type="entry name" value="DNA REPLICATION PROTEIN DNAD"/>
    <property type="match status" value="1"/>
</dbReference>
<dbReference type="PANTHER" id="PTHR37293">
    <property type="entry name" value="PHAGE REPLICATION PROTEIN-RELATED"/>
    <property type="match status" value="1"/>
</dbReference>
<sequence>MGSASKEHFVKLYSRALKELWSDSLSFRIYTYFLKEKKHYAQTARLKNGTIVLEPEQVITGAPSLARHIEGEDASRSDAQRIWRKVKQLEEKGFIKLDSHQRLFSIVTVLDLDNIDEPIEDDLEFTLEPLEESEPEQMQEPVQEPEREPENPKNAFRVFEENWGMMPPLLIEEVGHEIDEIDQTGGDGDGLVCAAIKVAVVAQAQWRFAKGVLLKWRNANVLTVEQARAFTRKHENEIQQSKQQKPQYKGYSKKPQRKELVPEWFNKPDEEPEMTQEEIIQMEAYKRQRAERTGGS</sequence>
<comment type="caution">
    <text evidence="4">The sequence shown here is derived from an EMBL/GenBank/DDBJ whole genome shotgun (WGS) entry which is preliminary data.</text>
</comment>
<dbReference type="InterPro" id="IPR053162">
    <property type="entry name" value="DnaD"/>
</dbReference>
<dbReference type="RefSeq" id="WP_322420645.1">
    <property type="nucleotide sequence ID" value="NZ_JAXQNN010000002.1"/>
</dbReference>
<evidence type="ECO:0000313" key="4">
    <source>
        <dbReference type="EMBL" id="MDZ5711628.1"/>
    </source>
</evidence>
<evidence type="ECO:0000256" key="2">
    <source>
        <dbReference type="SAM" id="MobiDB-lite"/>
    </source>
</evidence>
<comment type="similarity">
    <text evidence="1">Belongs to the DnaB/DnaD family.</text>
</comment>
<dbReference type="Gene3D" id="1.10.10.630">
    <property type="entry name" value="DnaD domain-like"/>
    <property type="match status" value="1"/>
</dbReference>
<reference evidence="4 5" key="1">
    <citation type="submission" date="2023-12" db="EMBL/GenBank/DDBJ databases">
        <title>Jeotgalibacillus haloalkaliphilus sp. nov., a novel salt-tolerant bacteria, isolated from the estuary of the Fenhe River into the Yellow River.</title>
        <authorList>
            <person name="Li Y."/>
        </authorList>
    </citation>
    <scope>NUCLEOTIDE SEQUENCE [LARGE SCALE GENOMIC DNA]</scope>
    <source>
        <strain evidence="4 5">HH7-29</strain>
    </source>
</reference>